<proteinExistence type="predicted"/>
<accession>A0ABT2UGP7</accession>
<dbReference type="RefSeq" id="WP_076233594.1">
    <property type="nucleotide sequence ID" value="NZ_JAOQIO010000036.1"/>
</dbReference>
<sequence length="61" mass="6993">MSDVCRFYVVYNDFTITICSVFDDVCEELAVGGTIYGYTDNEDVAHSMMMECYQHLSTNNM</sequence>
<gene>
    <name evidence="1" type="ORF">OB236_13125</name>
</gene>
<protein>
    <submittedName>
        <fullName evidence="1">Uncharacterized protein</fullName>
    </submittedName>
</protein>
<dbReference type="EMBL" id="JAOQIO010000036">
    <property type="protein sequence ID" value="MCU6793062.1"/>
    <property type="molecule type" value="Genomic_DNA"/>
</dbReference>
<dbReference type="Proteomes" id="UP001652445">
    <property type="component" value="Unassembled WGS sequence"/>
</dbReference>
<reference evidence="1 2" key="1">
    <citation type="submission" date="2022-09" db="EMBL/GenBank/DDBJ databases">
        <authorList>
            <person name="Han X.L."/>
            <person name="Wang Q."/>
            <person name="Lu T."/>
        </authorList>
    </citation>
    <scope>NUCLEOTIDE SEQUENCE [LARGE SCALE GENOMIC DNA]</scope>
    <source>
        <strain evidence="1 2">WQ 127069</strain>
    </source>
</reference>
<evidence type="ECO:0000313" key="1">
    <source>
        <dbReference type="EMBL" id="MCU6793062.1"/>
    </source>
</evidence>
<evidence type="ECO:0000313" key="2">
    <source>
        <dbReference type="Proteomes" id="UP001652445"/>
    </source>
</evidence>
<keyword evidence="2" id="KW-1185">Reference proteome</keyword>
<organism evidence="1 2">
    <name type="scientific">Paenibacillus baimaensis</name>
    <dbReference type="NCBI Taxonomy" id="2982185"/>
    <lineage>
        <taxon>Bacteria</taxon>
        <taxon>Bacillati</taxon>
        <taxon>Bacillota</taxon>
        <taxon>Bacilli</taxon>
        <taxon>Bacillales</taxon>
        <taxon>Paenibacillaceae</taxon>
        <taxon>Paenibacillus</taxon>
    </lineage>
</organism>
<name>A0ABT2UGP7_9BACL</name>
<comment type="caution">
    <text evidence="1">The sequence shown here is derived from an EMBL/GenBank/DDBJ whole genome shotgun (WGS) entry which is preliminary data.</text>
</comment>